<evidence type="ECO:0000256" key="10">
    <source>
        <dbReference type="ARBA" id="ARBA00022792"/>
    </source>
</evidence>
<dbReference type="SUPFAM" id="SSF81648">
    <property type="entry name" value="a domain/subunit of cytochrome bc1 complex (Ubiquinol-cytochrome c reductase)"/>
    <property type="match status" value="1"/>
</dbReference>
<feature type="binding site" description="axial binding residue" evidence="19">
    <location>
        <position position="83"/>
    </location>
    <ligand>
        <name>heme b</name>
        <dbReference type="ChEBI" id="CHEBI:60344"/>
        <label>b562</label>
    </ligand>
    <ligandPart>
        <name>Fe</name>
        <dbReference type="ChEBI" id="CHEBI:18248"/>
    </ligandPart>
</feature>
<dbReference type="InterPro" id="IPR048259">
    <property type="entry name" value="Cytochrome_b_N_euk/bac"/>
</dbReference>
<feature type="binding site" description="axial binding residue" evidence="19">
    <location>
        <position position="97"/>
    </location>
    <ligand>
        <name>heme b</name>
        <dbReference type="ChEBI" id="CHEBI:60344"/>
        <label>b566</label>
    </ligand>
    <ligandPart>
        <name>Fe</name>
        <dbReference type="ChEBI" id="CHEBI:18248"/>
    </ligandPart>
</feature>
<feature type="transmembrane region" description="Helical" evidence="20">
    <location>
        <begin position="113"/>
        <end position="133"/>
    </location>
</feature>
<keyword evidence="5 20" id="KW-0813">Transport</keyword>
<protein>
    <recommendedName>
        <fullName evidence="4 20">Cytochrome b</fullName>
    </recommendedName>
</protein>
<feature type="transmembrane region" description="Helical" evidence="20">
    <location>
        <begin position="346"/>
        <end position="372"/>
    </location>
</feature>
<dbReference type="PROSITE" id="PS51002">
    <property type="entry name" value="CYTB_NTER"/>
    <property type="match status" value="1"/>
</dbReference>
<dbReference type="InterPro" id="IPR005797">
    <property type="entry name" value="Cyt_b/b6_N"/>
</dbReference>
<geneLocation type="mitochondrion" evidence="23"/>
<evidence type="ECO:0000256" key="11">
    <source>
        <dbReference type="ARBA" id="ARBA00022982"/>
    </source>
</evidence>
<dbReference type="AlphaFoldDB" id="Q8WEK6"/>
<comment type="similarity">
    <text evidence="17 20">Belongs to the cytochrome b family.</text>
</comment>
<keyword evidence="14" id="KW-0830">Ubiquinone</keyword>
<evidence type="ECO:0000256" key="4">
    <source>
        <dbReference type="ARBA" id="ARBA00013531"/>
    </source>
</evidence>
<evidence type="ECO:0000259" key="22">
    <source>
        <dbReference type="PROSITE" id="PS51003"/>
    </source>
</evidence>
<keyword evidence="11 20" id="KW-0249">Electron transport</keyword>
<keyword evidence="12 20" id="KW-1133">Transmembrane helix</keyword>
<dbReference type="CDD" id="cd00290">
    <property type="entry name" value="cytochrome_b_C"/>
    <property type="match status" value="1"/>
</dbReference>
<dbReference type="GO" id="GO:0005743">
    <property type="term" value="C:mitochondrial inner membrane"/>
    <property type="evidence" value="ECO:0007669"/>
    <property type="project" value="UniProtKB-SubCell"/>
</dbReference>
<feature type="transmembrane region" description="Helical" evidence="20">
    <location>
        <begin position="140"/>
        <end position="158"/>
    </location>
</feature>
<dbReference type="Pfam" id="PF00033">
    <property type="entry name" value="Cytochrome_B"/>
    <property type="match status" value="1"/>
</dbReference>
<feature type="binding site" description="axial binding residue" evidence="19">
    <location>
        <position position="196"/>
    </location>
    <ligand>
        <name>heme b</name>
        <dbReference type="ChEBI" id="CHEBI:60344"/>
        <label>b566</label>
    </ligand>
    <ligandPart>
        <name>Fe</name>
        <dbReference type="ChEBI" id="CHEBI:18248"/>
    </ligandPart>
</feature>
<evidence type="ECO:0000256" key="8">
    <source>
        <dbReference type="ARBA" id="ARBA00022692"/>
    </source>
</evidence>
<evidence type="ECO:0000256" key="13">
    <source>
        <dbReference type="ARBA" id="ARBA00023004"/>
    </source>
</evidence>
<dbReference type="EMBL" id="AF215808">
    <property type="protein sequence ID" value="AAL55629.1"/>
    <property type="molecule type" value="Genomic_DNA"/>
</dbReference>
<evidence type="ECO:0000256" key="20">
    <source>
        <dbReference type="RuleBase" id="RU362117"/>
    </source>
</evidence>
<evidence type="ECO:0000256" key="19">
    <source>
        <dbReference type="PIRSR" id="PIRSR038885-2"/>
    </source>
</evidence>
<organism evidence="23">
    <name type="scientific">Thomomys talpoides</name>
    <name type="common">Northern pocket gopher</name>
    <dbReference type="NCBI Taxonomy" id="35660"/>
    <lineage>
        <taxon>Eukaryota</taxon>
        <taxon>Metazoa</taxon>
        <taxon>Chordata</taxon>
        <taxon>Craniata</taxon>
        <taxon>Vertebrata</taxon>
        <taxon>Euteleostomi</taxon>
        <taxon>Mammalia</taxon>
        <taxon>Eutheria</taxon>
        <taxon>Euarchontoglires</taxon>
        <taxon>Glires</taxon>
        <taxon>Rodentia</taxon>
        <taxon>Castorimorpha</taxon>
        <taxon>Geomyidae</taxon>
        <taxon>Thomomys</taxon>
    </lineage>
</organism>
<dbReference type="GO" id="GO:0045275">
    <property type="term" value="C:respiratory chain complex III"/>
    <property type="evidence" value="ECO:0007669"/>
    <property type="project" value="InterPro"/>
</dbReference>
<dbReference type="InterPro" id="IPR036150">
    <property type="entry name" value="Cyt_b/b6_C_sf"/>
</dbReference>
<feature type="transmembrane region" description="Helical" evidence="20">
    <location>
        <begin position="77"/>
        <end position="98"/>
    </location>
</feature>
<dbReference type="PANTHER" id="PTHR19271">
    <property type="entry name" value="CYTOCHROME B"/>
    <property type="match status" value="1"/>
</dbReference>
<feature type="transmembrane region" description="Helical" evidence="20">
    <location>
        <begin position="30"/>
        <end position="56"/>
    </location>
</feature>
<feature type="transmembrane region" description="Helical" evidence="20">
    <location>
        <begin position="320"/>
        <end position="340"/>
    </location>
</feature>
<evidence type="ECO:0000256" key="15">
    <source>
        <dbReference type="ARBA" id="ARBA00023128"/>
    </source>
</evidence>
<comment type="function">
    <text evidence="1 20">Component of the ubiquinol-cytochrome c reductase complex (complex III or cytochrome b-c1 complex) that is part of the mitochondrial respiratory chain. The b-c1 complex mediates electron transfer from ubiquinol to cytochrome c. Contributes to the generation of a proton gradient across the mitochondrial membrane that is then used for ATP synthesis.</text>
</comment>
<feature type="transmembrane region" description="Helical" evidence="20">
    <location>
        <begin position="178"/>
        <end position="200"/>
    </location>
</feature>
<dbReference type="Pfam" id="PF00032">
    <property type="entry name" value="Cytochrom_B_C"/>
    <property type="match status" value="1"/>
</dbReference>
<keyword evidence="10" id="KW-0999">Mitochondrion inner membrane</keyword>
<dbReference type="InterPro" id="IPR005798">
    <property type="entry name" value="Cyt_b/b6_C"/>
</dbReference>
<dbReference type="FunFam" id="1.20.810.10:FF:000002">
    <property type="entry name" value="Cytochrome b"/>
    <property type="match status" value="1"/>
</dbReference>
<evidence type="ECO:0000259" key="21">
    <source>
        <dbReference type="PROSITE" id="PS51002"/>
    </source>
</evidence>
<evidence type="ECO:0000256" key="1">
    <source>
        <dbReference type="ARBA" id="ARBA00002566"/>
    </source>
</evidence>
<feature type="binding site" description="axial binding residue" evidence="19">
    <location>
        <position position="182"/>
    </location>
    <ligand>
        <name>heme b</name>
        <dbReference type="ChEBI" id="CHEBI:60344"/>
        <label>b562</label>
    </ligand>
    <ligandPart>
        <name>Fe</name>
        <dbReference type="ChEBI" id="CHEBI:18248"/>
    </ligandPart>
</feature>
<evidence type="ECO:0000256" key="7">
    <source>
        <dbReference type="ARBA" id="ARBA00022660"/>
    </source>
</evidence>
<evidence type="ECO:0000256" key="17">
    <source>
        <dbReference type="ARBA" id="ARBA00061233"/>
    </source>
</evidence>
<evidence type="ECO:0000256" key="3">
    <source>
        <dbReference type="ARBA" id="ARBA00011088"/>
    </source>
</evidence>
<evidence type="ECO:0000256" key="2">
    <source>
        <dbReference type="ARBA" id="ARBA00004448"/>
    </source>
</evidence>
<evidence type="ECO:0000256" key="12">
    <source>
        <dbReference type="ARBA" id="ARBA00022989"/>
    </source>
</evidence>
<sequence length="379" mass="42996">MTIMRKSHPLFKIVNHTFIDLPTPPNISGLWNFGSLLGMCLILQILTGLFLAMHYTSDTLTAFSSVTHICRDVNYGWLIRYMHANGASLFFICLYIHIGRGIYYGSYLYKETWNIGILLLFLTMATAFVGYVLPWGQMSFWGATVITNLLSAIPYIGQNLVEWIWGGFSVDKATLTRFFAFHFILPFIIAALAMVHLLFLHETGSNNPLGIMSDNSKIPFHPYYTYKDLLGMVLLLLMFLTLVLFFPDKLGDPDNYSPANPLNTPPHIKPEWYFLFAYAILRSIPNKLGGVIALALSILILTLLPYLHTSNQRSMTFRPLSQLLFWTLASDLLLLTWIGGQPVEPPFIIIGQLASILYFLIILVLMPMAGLIENKLLKW</sequence>
<keyword evidence="9 19" id="KW-0479">Metal-binding</keyword>
<evidence type="ECO:0000313" key="23">
    <source>
        <dbReference type="EMBL" id="AAL55629.1"/>
    </source>
</evidence>
<dbReference type="InterPro" id="IPR027387">
    <property type="entry name" value="Cytb/b6-like_sf"/>
</dbReference>
<proteinExistence type="inferred from homology"/>
<keyword evidence="6 19" id="KW-0349">Heme</keyword>
<feature type="domain" description="Cytochrome b/b6 N-terminal region profile" evidence="21">
    <location>
        <begin position="1"/>
        <end position="209"/>
    </location>
</feature>
<feature type="binding site" evidence="18">
    <location>
        <position position="201"/>
    </location>
    <ligand>
        <name>a ubiquinone</name>
        <dbReference type="ChEBI" id="CHEBI:16389"/>
    </ligand>
</feature>
<feature type="domain" description="Cytochrome b/b6 C-terminal region profile" evidence="22">
    <location>
        <begin position="210"/>
        <end position="379"/>
    </location>
</feature>
<evidence type="ECO:0000256" key="9">
    <source>
        <dbReference type="ARBA" id="ARBA00022723"/>
    </source>
</evidence>
<dbReference type="Gene3D" id="1.20.810.10">
    <property type="entry name" value="Cytochrome Bc1 Complex, Chain C"/>
    <property type="match status" value="1"/>
</dbReference>
<dbReference type="GO" id="GO:0006122">
    <property type="term" value="P:mitochondrial electron transport, ubiquinol to cytochrome c"/>
    <property type="evidence" value="ECO:0007669"/>
    <property type="project" value="TreeGrafter"/>
</dbReference>
<keyword evidence="8 20" id="KW-0812">Transmembrane</keyword>
<dbReference type="PIRSF" id="PIRSF038885">
    <property type="entry name" value="COB"/>
    <property type="match status" value="1"/>
</dbReference>
<dbReference type="PROSITE" id="PS51003">
    <property type="entry name" value="CYTB_CTER"/>
    <property type="match status" value="1"/>
</dbReference>
<comment type="cofactor">
    <cofactor evidence="19">
        <name>heme</name>
        <dbReference type="ChEBI" id="CHEBI:30413"/>
    </cofactor>
    <text evidence="19">Binds 2 heme groups non-covalently.</text>
</comment>
<reference evidence="23" key="1">
    <citation type="submission" date="1999-12" db="EMBL/GenBank/DDBJ databases">
        <title>Phylogeographic relationships of Pacific northwestern pocket gophers (Thomomys mazama) inferred from mitochondrial and nuclear cytochrome b sequences.</title>
        <authorList>
            <person name="Steinberg E.K."/>
        </authorList>
    </citation>
    <scope>NUCLEOTIDE SEQUENCE</scope>
    <source>
        <strain evidence="23">PAG65</strain>
    </source>
</reference>
<dbReference type="PANTHER" id="PTHR19271:SF16">
    <property type="entry name" value="CYTOCHROME B"/>
    <property type="match status" value="1"/>
</dbReference>
<evidence type="ECO:0000256" key="18">
    <source>
        <dbReference type="PIRSR" id="PIRSR038885-1"/>
    </source>
</evidence>
<evidence type="ECO:0000256" key="5">
    <source>
        <dbReference type="ARBA" id="ARBA00022448"/>
    </source>
</evidence>
<evidence type="ECO:0000256" key="6">
    <source>
        <dbReference type="ARBA" id="ARBA00022617"/>
    </source>
</evidence>
<accession>Q8WEK6</accession>
<feature type="transmembrane region" description="Helical" evidence="20">
    <location>
        <begin position="229"/>
        <end position="247"/>
    </location>
</feature>
<dbReference type="InterPro" id="IPR030689">
    <property type="entry name" value="Cytochrome_b"/>
</dbReference>
<evidence type="ECO:0000256" key="16">
    <source>
        <dbReference type="ARBA" id="ARBA00023136"/>
    </source>
</evidence>
<name>Q8WEK6_THOTA</name>
<feature type="transmembrane region" description="Helical" evidence="20">
    <location>
        <begin position="288"/>
        <end position="308"/>
    </location>
</feature>
<dbReference type="SUPFAM" id="SSF81342">
    <property type="entry name" value="Transmembrane di-heme cytochromes"/>
    <property type="match status" value="1"/>
</dbReference>
<keyword evidence="13 19" id="KW-0408">Iron</keyword>
<keyword evidence="7 20" id="KW-0679">Respiratory chain</keyword>
<gene>
    <name evidence="23" type="primary">cytb</name>
</gene>
<dbReference type="CDD" id="cd00284">
    <property type="entry name" value="Cytochrome_b_N"/>
    <property type="match status" value="1"/>
</dbReference>
<comment type="cofactor">
    <cofactor evidence="20">
        <name>heme b</name>
        <dbReference type="ChEBI" id="CHEBI:60344"/>
    </cofactor>
    <text evidence="20">Binds 2 heme groups non-covalently.</text>
</comment>
<comment type="subunit">
    <text evidence="3">The cytochrome bc1 complex contains 11 subunits: 3 respiratory subunits (MT-CYB, CYC1 and UQCRFS1), 2 core proteins (UQCRC1 and UQCRC2) and 6 low-molecular weight proteins (UQCRH/QCR6, UQCRB/QCR7, UQCRQ/QCR8, UQCR10/QCR9, UQCR11/QCR10 and a cleavage product of UQCRFS1). This cytochrome bc1 complex then forms a dimer.</text>
</comment>
<keyword evidence="15 20" id="KW-0496">Mitochondrion</keyword>
<dbReference type="GO" id="GO:0008121">
    <property type="term" value="F:quinol-cytochrome-c reductase activity"/>
    <property type="evidence" value="ECO:0007669"/>
    <property type="project" value="InterPro"/>
</dbReference>
<evidence type="ECO:0000256" key="14">
    <source>
        <dbReference type="ARBA" id="ARBA00023075"/>
    </source>
</evidence>
<dbReference type="InterPro" id="IPR016174">
    <property type="entry name" value="Di-haem_cyt_TM"/>
</dbReference>
<dbReference type="InterPro" id="IPR048260">
    <property type="entry name" value="Cytochrome_b_C_euk/bac"/>
</dbReference>
<keyword evidence="16 20" id="KW-0472">Membrane</keyword>
<dbReference type="GO" id="GO:0016491">
    <property type="term" value="F:oxidoreductase activity"/>
    <property type="evidence" value="ECO:0007669"/>
    <property type="project" value="UniProtKB-UniRule"/>
</dbReference>
<dbReference type="GO" id="GO:0046872">
    <property type="term" value="F:metal ion binding"/>
    <property type="evidence" value="ECO:0007669"/>
    <property type="project" value="UniProtKB-UniRule"/>
</dbReference>
<comment type="subcellular location">
    <subcellularLocation>
        <location evidence="2">Mitochondrion inner membrane</location>
        <topology evidence="2">Multi-pass membrane protein</topology>
    </subcellularLocation>
</comment>